<dbReference type="PROSITE" id="PS51257">
    <property type="entry name" value="PROKAR_LIPOPROTEIN"/>
    <property type="match status" value="1"/>
</dbReference>
<proteinExistence type="predicted"/>
<dbReference type="RefSeq" id="WP_093651087.1">
    <property type="nucleotide sequence ID" value="NZ_CTEN01000004.1"/>
</dbReference>
<evidence type="ECO:0000259" key="2">
    <source>
        <dbReference type="Pfam" id="PF16107"/>
    </source>
</evidence>
<dbReference type="InterPro" id="IPR032250">
    <property type="entry name" value="DUF4825"/>
</dbReference>
<evidence type="ECO:0000313" key="3">
    <source>
        <dbReference type="EMBL" id="CQR25547.1"/>
    </source>
</evidence>
<feature type="chain" id="PRO_5038356162" description="DUF4825 domain-containing protein" evidence="1">
    <location>
        <begin position="27"/>
        <end position="125"/>
    </location>
</feature>
<dbReference type="OrthoDB" id="9804799at2"/>
<dbReference type="Proteomes" id="UP000198604">
    <property type="component" value="Unassembled WGS sequence"/>
</dbReference>
<dbReference type="STRING" id="1608583.BN1356_01892"/>
<feature type="signal peptide" evidence="1">
    <location>
        <begin position="1"/>
        <end position="26"/>
    </location>
</feature>
<gene>
    <name evidence="3" type="ORF">BN1356_01892</name>
</gene>
<keyword evidence="1" id="KW-0732">Signal</keyword>
<evidence type="ECO:0000313" key="4">
    <source>
        <dbReference type="Proteomes" id="UP000198604"/>
    </source>
</evidence>
<keyword evidence="4" id="KW-1185">Reference proteome</keyword>
<name>A0A0E4CTC0_9STRE</name>
<evidence type="ECO:0000256" key="1">
    <source>
        <dbReference type="SAM" id="SignalP"/>
    </source>
</evidence>
<dbReference type="EMBL" id="CTEN01000004">
    <property type="protein sequence ID" value="CQR25547.1"/>
    <property type="molecule type" value="Genomic_DNA"/>
</dbReference>
<reference evidence="4" key="1">
    <citation type="submission" date="2015-03" db="EMBL/GenBank/DDBJ databases">
        <authorList>
            <person name="Urmite Genomes"/>
        </authorList>
    </citation>
    <scope>NUCLEOTIDE SEQUENCE [LARGE SCALE GENOMIC DNA]</scope>
    <source>
        <strain evidence="4">FF10</strain>
    </source>
</reference>
<feature type="domain" description="DUF4825" evidence="2">
    <location>
        <begin position="34"/>
        <end position="117"/>
    </location>
</feature>
<dbReference type="AlphaFoldDB" id="A0A0E4CTC0"/>
<sequence length="125" mass="14260" precursor="true">MRNSNIYRILILIASFIFLTACQISKVDTDKAENYKTDYVGDNNKVAKIASLQEYPKGYSYDHIEIQSDQETYSLTVYLNVEKESDSIKIDLEPIGKSIFNLIGNLKTLNFVNAKTGYEIASFNR</sequence>
<dbReference type="Pfam" id="PF16107">
    <property type="entry name" value="DUF4825"/>
    <property type="match status" value="1"/>
</dbReference>
<accession>A0A0E4CTC0</accession>
<organism evidence="3 4">
    <name type="scientific">Streptococcus varani</name>
    <dbReference type="NCBI Taxonomy" id="1608583"/>
    <lineage>
        <taxon>Bacteria</taxon>
        <taxon>Bacillati</taxon>
        <taxon>Bacillota</taxon>
        <taxon>Bacilli</taxon>
        <taxon>Lactobacillales</taxon>
        <taxon>Streptococcaceae</taxon>
        <taxon>Streptococcus</taxon>
    </lineage>
</organism>
<protein>
    <recommendedName>
        <fullName evidence="2">DUF4825 domain-containing protein</fullName>
    </recommendedName>
</protein>